<organism evidence="2 3">
    <name type="scientific">Streptomyces triculaminicus</name>
    <dbReference type="NCBI Taxonomy" id="2816232"/>
    <lineage>
        <taxon>Bacteria</taxon>
        <taxon>Bacillati</taxon>
        <taxon>Actinomycetota</taxon>
        <taxon>Actinomycetes</taxon>
        <taxon>Kitasatosporales</taxon>
        <taxon>Streptomycetaceae</taxon>
        <taxon>Streptomyces</taxon>
    </lineage>
</organism>
<keyword evidence="3" id="KW-1185">Reference proteome</keyword>
<evidence type="ECO:0000313" key="3">
    <source>
        <dbReference type="Proteomes" id="UP000664781"/>
    </source>
</evidence>
<dbReference type="Proteomes" id="UP000664781">
    <property type="component" value="Unassembled WGS sequence"/>
</dbReference>
<keyword evidence="1" id="KW-0812">Transmembrane</keyword>
<protein>
    <submittedName>
        <fullName evidence="2">DUF1453 family protein</fullName>
    </submittedName>
</protein>
<sequence length="158" mass="16568">MNPWLLAGVVAVVAVVVVVKRLAGEPLNVRDLFAPPLVLVGIGAWALKDARGLGGADYVWVAAGLLLGVSLGVVRGMTIHVFEKEGVLWQRYTARTFAVLVGSALISIGFAMLASRMGMHPQARPTQLSIGVGFLGEALAVGARGLTSGIPFAPERKR</sequence>
<evidence type="ECO:0000256" key="1">
    <source>
        <dbReference type="SAM" id="Phobius"/>
    </source>
</evidence>
<name>A0A939FS52_9ACTN</name>
<gene>
    <name evidence="2" type="ORF">J1792_23755</name>
</gene>
<dbReference type="RefSeq" id="WP_207248124.1">
    <property type="nucleotide sequence ID" value="NZ_JAFMOF010000003.1"/>
</dbReference>
<reference evidence="2" key="1">
    <citation type="submission" date="2021-03" db="EMBL/GenBank/DDBJ databases">
        <title>Streptomyces strains.</title>
        <authorList>
            <person name="Lund M.B."/>
            <person name="Toerring T."/>
        </authorList>
    </citation>
    <scope>NUCLEOTIDE SEQUENCE</scope>
    <source>
        <strain evidence="2">JCM 4242</strain>
    </source>
</reference>
<proteinExistence type="predicted"/>
<feature type="transmembrane region" description="Helical" evidence="1">
    <location>
        <begin position="94"/>
        <end position="114"/>
    </location>
</feature>
<dbReference type="EMBL" id="JAFMOF010000003">
    <property type="protein sequence ID" value="MBO0655683.1"/>
    <property type="molecule type" value="Genomic_DNA"/>
</dbReference>
<evidence type="ECO:0000313" key="2">
    <source>
        <dbReference type="EMBL" id="MBO0655683.1"/>
    </source>
</evidence>
<accession>A0A939FS52</accession>
<dbReference type="AlphaFoldDB" id="A0A939FS52"/>
<keyword evidence="1" id="KW-1133">Transmembrane helix</keyword>
<comment type="caution">
    <text evidence="2">The sequence shown here is derived from an EMBL/GenBank/DDBJ whole genome shotgun (WGS) entry which is preliminary data.</text>
</comment>
<keyword evidence="1" id="KW-0472">Membrane</keyword>
<feature type="transmembrane region" description="Helical" evidence="1">
    <location>
        <begin position="59"/>
        <end position="82"/>
    </location>
</feature>